<feature type="domain" description="6-hydroxymethylpterin diphosphokinase MptE-like" evidence="1">
    <location>
        <begin position="227"/>
        <end position="385"/>
    </location>
</feature>
<dbReference type="PANTHER" id="PTHR41786:SF1">
    <property type="entry name" value="6-HYDROXYMETHYLPTERIN DIPHOSPHOKINASE MPTE-LIKE DOMAIN-CONTAINING PROTEIN"/>
    <property type="match status" value="1"/>
</dbReference>
<protein>
    <recommendedName>
        <fullName evidence="1">6-hydroxymethylpterin diphosphokinase MptE-like domain-containing protein</fullName>
    </recommendedName>
</protein>
<dbReference type="InterPro" id="IPR002826">
    <property type="entry name" value="MptE-like"/>
</dbReference>
<dbReference type="RefSeq" id="WP_192625152.1">
    <property type="nucleotide sequence ID" value="NZ_JADBGG010000077.1"/>
</dbReference>
<evidence type="ECO:0000259" key="1">
    <source>
        <dbReference type="Pfam" id="PF01973"/>
    </source>
</evidence>
<name>A0ABR9HAB0_9BACT</name>
<gene>
    <name evidence="2" type="ORF">H4684_004124</name>
</gene>
<reference evidence="2 3" key="1">
    <citation type="submission" date="2020-10" db="EMBL/GenBank/DDBJ databases">
        <title>Genomic Encyclopedia of Type Strains, Phase IV (KMG-IV): sequencing the most valuable type-strain genomes for metagenomic binning, comparative biology and taxonomic classification.</title>
        <authorList>
            <person name="Goeker M."/>
        </authorList>
    </citation>
    <scope>NUCLEOTIDE SEQUENCE [LARGE SCALE GENOMIC DNA]</scope>
    <source>
        <strain evidence="2 3">DSM 4194</strain>
    </source>
</reference>
<evidence type="ECO:0000313" key="3">
    <source>
        <dbReference type="Proteomes" id="UP000639010"/>
    </source>
</evidence>
<dbReference type="Proteomes" id="UP000639010">
    <property type="component" value="Unassembled WGS sequence"/>
</dbReference>
<dbReference type="EMBL" id="JADBGG010000077">
    <property type="protein sequence ID" value="MBE1427427.1"/>
    <property type="molecule type" value="Genomic_DNA"/>
</dbReference>
<dbReference type="PANTHER" id="PTHR41786">
    <property type="entry name" value="MOTILITY ACCESSORY FACTOR MAF"/>
    <property type="match status" value="1"/>
</dbReference>
<organism evidence="2 3">
    <name type="scientific">Desulfomicrobium macestii</name>
    <dbReference type="NCBI Taxonomy" id="90731"/>
    <lineage>
        <taxon>Bacteria</taxon>
        <taxon>Pseudomonadati</taxon>
        <taxon>Thermodesulfobacteriota</taxon>
        <taxon>Desulfovibrionia</taxon>
        <taxon>Desulfovibrionales</taxon>
        <taxon>Desulfomicrobiaceae</taxon>
        <taxon>Desulfomicrobium</taxon>
    </lineage>
</organism>
<keyword evidence="3" id="KW-1185">Reference proteome</keyword>
<evidence type="ECO:0000313" key="2">
    <source>
        <dbReference type="EMBL" id="MBE1427427.1"/>
    </source>
</evidence>
<dbReference type="Pfam" id="PF01973">
    <property type="entry name" value="MptE-like"/>
    <property type="match status" value="1"/>
</dbReference>
<accession>A0ABR9HAB0</accession>
<comment type="caution">
    <text evidence="2">The sequence shown here is derived from an EMBL/GenBank/DDBJ whole genome shotgun (WGS) entry which is preliminary data.</text>
</comment>
<sequence>MELNNYRSILSTLIESEILLSTPQNATCDNVKCTPEQFASPALDHTFSAHPPLWNYENPTYSYPYAQTGLPKVFETLPPTSDVTEVLTKTRLLVFLGAANTPTFRRCLAEPGVFILIFESNASRVAHFASQVRPSRLVNRALILLGNPDELIPPLSDILPPNLFNLGFPVFFTLPEMATPQQAKKTIEAIEILFYRYRIYSLSGQGNFCNLPMRPIRKELFYDQQFHFYSNIKEYLRWLSIQPLRKAFLGETAVLVAAGPDLPNHLQYLRNVRDSAVIIAVNNALKPLLQAGIHPQFVVANDTSVHTTRSWEGLDPVPDVYLVAHCLTNMGGNIFPRKFIFGNHKPEIFGTRPELRLHGSVISTAFSLARHMGCAKCVFVGAQLSSPDPWTMSYSKGSIHENRATNHDRPLTDRWPQLVPVKDMAGKTCYTTLNFLDAAHWLRDDIRTAQIPCVNISSQTILHGPGITLHPDYPIQPTGRLPLRLQRISSATEKRPALEPVGEFVKHELREWINIENEVASVLQTTGDDFFTRAKKTLDQFDANNVTYLVQRFDNFNNKRFHADVFESKSKDVIAEGLRSYFSKVFQMAKIMQSSLVSNFQ</sequence>
<proteinExistence type="predicted"/>